<evidence type="ECO:0000256" key="4">
    <source>
        <dbReference type="ARBA" id="ARBA00022975"/>
    </source>
</evidence>
<accession>A0A4P7QGD7</accession>
<dbReference type="GO" id="GO:0006207">
    <property type="term" value="P:'de novo' pyrimidine nucleobase biosynthetic process"/>
    <property type="evidence" value="ECO:0007669"/>
    <property type="project" value="InterPro"/>
</dbReference>
<protein>
    <recommendedName>
        <fullName evidence="7">Orotidine 5'-phosphate decarboxylase</fullName>
        <ecNumber evidence="7">4.1.1.23</ecNumber>
    </recommendedName>
    <alternativeName>
        <fullName evidence="7">OMP decarboxylase</fullName>
        <shortName evidence="7">OMPDCase</shortName>
        <shortName evidence="7">OMPdecase</shortName>
    </alternativeName>
</protein>
<dbReference type="NCBIfam" id="TIGR02127">
    <property type="entry name" value="pyrF_sub2"/>
    <property type="match status" value="1"/>
</dbReference>
<reference evidence="9 10" key="1">
    <citation type="submission" date="2019-04" db="EMBL/GenBank/DDBJ databases">
        <title>Corynebacterium endometrii sp. nov., isolated from the uterus of a cow with endometritis.</title>
        <authorList>
            <person name="Ballas P."/>
            <person name="Ruckert C."/>
            <person name="Wagener K."/>
            <person name="Drillich M."/>
            <person name="Kaempfer P."/>
            <person name="Busse H.-J."/>
            <person name="Ehling-Schulz M."/>
        </authorList>
    </citation>
    <scope>NUCLEOTIDE SEQUENCE [LARGE SCALE GENOMIC DNA]</scope>
    <source>
        <strain evidence="9 10">LMM-1653</strain>
    </source>
</reference>
<dbReference type="SMART" id="SM00934">
    <property type="entry name" value="OMPdecase"/>
    <property type="match status" value="1"/>
</dbReference>
<dbReference type="CDD" id="cd04725">
    <property type="entry name" value="OMP_decarboxylase_like"/>
    <property type="match status" value="1"/>
</dbReference>
<dbReference type="PANTHER" id="PTHR43375:SF1">
    <property type="entry name" value="OROTIDINE 5'-PHOSPHATE DECARBOXYLASE"/>
    <property type="match status" value="1"/>
</dbReference>
<proteinExistence type="inferred from homology"/>
<name>A0A4P7QGD7_9CORY</name>
<comment type="pathway">
    <text evidence="1 7">Pyrimidine metabolism; UMP biosynthesis via de novo pathway; UMP from orotate: step 2/2.</text>
</comment>
<dbReference type="PROSITE" id="PS00156">
    <property type="entry name" value="OMPDECASE"/>
    <property type="match status" value="1"/>
</dbReference>
<keyword evidence="10" id="KW-1185">Reference proteome</keyword>
<keyword evidence="3 7" id="KW-0210">Decarboxylase</keyword>
<keyword evidence="4 7" id="KW-0665">Pyrimidine biosynthesis</keyword>
<dbReference type="PANTHER" id="PTHR43375">
    <property type="entry name" value="OROTIDINE 5'-PHOSPHATE DECARBOXYLASE"/>
    <property type="match status" value="1"/>
</dbReference>
<comment type="catalytic activity">
    <reaction evidence="6 7">
        <text>orotidine 5'-phosphate + H(+) = UMP + CO2</text>
        <dbReference type="Rhea" id="RHEA:11596"/>
        <dbReference type="ChEBI" id="CHEBI:15378"/>
        <dbReference type="ChEBI" id="CHEBI:16526"/>
        <dbReference type="ChEBI" id="CHEBI:57538"/>
        <dbReference type="ChEBI" id="CHEBI:57865"/>
        <dbReference type="EC" id="4.1.1.23"/>
    </reaction>
</comment>
<feature type="active site" description="Proton donor" evidence="7">
    <location>
        <position position="112"/>
    </location>
</feature>
<sequence>MPQQNRNPGANRAEQAPAGFGERLVAAGRIRGRLCVGIDPHAHLLRAWGLEDTVDGLRSFSRTCVEAFADSAALVKPQVAFYERFGSRGFAVLEETLADLRSAGCLTVADAKRGDIGSTMQGYAEAWLDESSALCADSVTVTPYLGVGALRPVFDAAQATGKGVFVLAATSNPEARRLQNARLSTDAAPSVAQHVVDECAELNRRGDGKPGDIGIVLGATVTEPPRIHELNGPVLLPGVGAQGATAGDVAELMKQQPQLGFANVSRAILSQGPDVSALREAVIRTADEFWEGPFLAP</sequence>
<gene>
    <name evidence="7" type="primary">pyrF</name>
    <name evidence="9" type="ORF">CENDO_06155</name>
</gene>
<evidence type="ECO:0000256" key="3">
    <source>
        <dbReference type="ARBA" id="ARBA00022793"/>
    </source>
</evidence>
<comment type="similarity">
    <text evidence="2 7">Belongs to the OMP decarboxylase family. Type 2 subfamily.</text>
</comment>
<dbReference type="RefSeq" id="WP_136141241.1">
    <property type="nucleotide sequence ID" value="NZ_CP039247.1"/>
</dbReference>
<dbReference type="InterPro" id="IPR018089">
    <property type="entry name" value="OMPdecase_AS"/>
</dbReference>
<dbReference type="OrthoDB" id="9808470at2"/>
<dbReference type="EC" id="4.1.1.23" evidence="7"/>
<evidence type="ECO:0000259" key="8">
    <source>
        <dbReference type="SMART" id="SM00934"/>
    </source>
</evidence>
<feature type="domain" description="Orotidine 5'-phosphate decarboxylase" evidence="8">
    <location>
        <begin position="33"/>
        <end position="281"/>
    </location>
</feature>
<dbReference type="InterPro" id="IPR013785">
    <property type="entry name" value="Aldolase_TIM"/>
</dbReference>
<dbReference type="KEGG" id="cee:CENDO_06155"/>
<evidence type="ECO:0000256" key="5">
    <source>
        <dbReference type="ARBA" id="ARBA00023239"/>
    </source>
</evidence>
<keyword evidence="5 7" id="KW-0456">Lyase</keyword>
<dbReference type="InterPro" id="IPR011060">
    <property type="entry name" value="RibuloseP-bd_barrel"/>
</dbReference>
<evidence type="ECO:0000256" key="7">
    <source>
        <dbReference type="HAMAP-Rule" id="MF_01215"/>
    </source>
</evidence>
<evidence type="ECO:0000313" key="9">
    <source>
        <dbReference type="EMBL" id="QCB28510.1"/>
    </source>
</evidence>
<dbReference type="InterPro" id="IPR001754">
    <property type="entry name" value="OMPdeCOase_dom"/>
</dbReference>
<dbReference type="HAMAP" id="MF_01215">
    <property type="entry name" value="OMPdecase_type2"/>
    <property type="match status" value="1"/>
</dbReference>
<dbReference type="GO" id="GO:0044205">
    <property type="term" value="P:'de novo' UMP biosynthetic process"/>
    <property type="evidence" value="ECO:0007669"/>
    <property type="project" value="UniProtKB-UniRule"/>
</dbReference>
<dbReference type="Gene3D" id="3.20.20.70">
    <property type="entry name" value="Aldolase class I"/>
    <property type="match status" value="1"/>
</dbReference>
<evidence type="ECO:0000256" key="2">
    <source>
        <dbReference type="ARBA" id="ARBA00008847"/>
    </source>
</evidence>
<dbReference type="Proteomes" id="UP000296352">
    <property type="component" value="Chromosome"/>
</dbReference>
<dbReference type="SUPFAM" id="SSF51366">
    <property type="entry name" value="Ribulose-phoshate binding barrel"/>
    <property type="match status" value="1"/>
</dbReference>
<dbReference type="InterPro" id="IPR011995">
    <property type="entry name" value="OMPdecase_type-2"/>
</dbReference>
<dbReference type="EMBL" id="CP039247">
    <property type="protein sequence ID" value="QCB28510.1"/>
    <property type="molecule type" value="Genomic_DNA"/>
</dbReference>
<evidence type="ECO:0000256" key="6">
    <source>
        <dbReference type="ARBA" id="ARBA00049157"/>
    </source>
</evidence>
<evidence type="ECO:0000256" key="1">
    <source>
        <dbReference type="ARBA" id="ARBA00004861"/>
    </source>
</evidence>
<evidence type="ECO:0000313" key="10">
    <source>
        <dbReference type="Proteomes" id="UP000296352"/>
    </source>
</evidence>
<dbReference type="GO" id="GO:0004590">
    <property type="term" value="F:orotidine-5'-phosphate decarboxylase activity"/>
    <property type="evidence" value="ECO:0007669"/>
    <property type="project" value="UniProtKB-UniRule"/>
</dbReference>
<dbReference type="AlphaFoldDB" id="A0A4P7QGD7"/>
<dbReference type="UniPathway" id="UPA00070">
    <property type="reaction ID" value="UER00120"/>
</dbReference>
<organism evidence="9 10">
    <name type="scientific">Corynebacterium endometrii</name>
    <dbReference type="NCBI Taxonomy" id="2488819"/>
    <lineage>
        <taxon>Bacteria</taxon>
        <taxon>Bacillati</taxon>
        <taxon>Actinomycetota</taxon>
        <taxon>Actinomycetes</taxon>
        <taxon>Mycobacteriales</taxon>
        <taxon>Corynebacteriaceae</taxon>
        <taxon>Corynebacterium</taxon>
    </lineage>
</organism>
<dbReference type="Pfam" id="PF00215">
    <property type="entry name" value="OMPdecase"/>
    <property type="match status" value="1"/>
</dbReference>